<sequence length="256" mass="30170">MKKLVMGLLIVFFSTLFFGCKKEVVLKDVDMKLVVEEKYKLAIKDVYFTIPIDYDNYDLSDLPEHSLDAFKLIRKHMIRQRCEVRLYLSYVLTTIGDKIVYHLPRIDDKADLFDGVVMINYPYAYKQETIVEILKSLIEKDHMMDSDSLRLVHAYSYYGDTSERTNQDGCFLVNTNPYGHLNKTFKPEMFSKEQLVFHFKANLYLENEQPKLWVDVASYKDYRAFIKHGQLYITEAAGGFDERYIYPNVQTLTESF</sequence>
<dbReference type="RefSeq" id="WP_030005378.1">
    <property type="nucleotide sequence ID" value="NC_022549.1"/>
</dbReference>
<organism evidence="1 2">
    <name type="scientific">Acholeplasma brassicae</name>
    <dbReference type="NCBI Taxonomy" id="61635"/>
    <lineage>
        <taxon>Bacteria</taxon>
        <taxon>Bacillati</taxon>
        <taxon>Mycoplasmatota</taxon>
        <taxon>Mollicutes</taxon>
        <taxon>Acholeplasmatales</taxon>
        <taxon>Acholeplasmataceae</taxon>
        <taxon>Acholeplasma</taxon>
    </lineage>
</organism>
<dbReference type="PROSITE" id="PS51257">
    <property type="entry name" value="PROKAR_LIPOPROTEIN"/>
    <property type="match status" value="1"/>
</dbReference>
<reference evidence="1 2" key="1">
    <citation type="journal article" date="2013" name="J. Mol. Microbiol. Biotechnol.">
        <title>Analysis of the Complete Genomes of Acholeplasma brassicae , A. palmae and A. laidlawii and Their Comparison to the Obligate Parasites from ' Candidatus Phytoplasma'.</title>
        <authorList>
            <person name="Kube M."/>
            <person name="Siewert C."/>
            <person name="Migdoll A.M."/>
            <person name="Duduk B."/>
            <person name="Holz S."/>
            <person name="Rabus R."/>
            <person name="Seemuller E."/>
            <person name="Mitrovic J."/>
            <person name="Muller I."/>
            <person name="Buttner C."/>
            <person name="Reinhardt R."/>
        </authorList>
    </citation>
    <scope>NUCLEOTIDE SEQUENCE [LARGE SCALE GENOMIC DNA]</scope>
    <source>
        <strain evidence="2">0502</strain>
    </source>
</reference>
<evidence type="ECO:0000313" key="1">
    <source>
        <dbReference type="EMBL" id="CCV66521.1"/>
    </source>
</evidence>
<gene>
    <name evidence="1" type="ORF">BN85315000</name>
</gene>
<dbReference type="EMBL" id="FO681348">
    <property type="protein sequence ID" value="CCV66521.1"/>
    <property type="molecule type" value="Genomic_DNA"/>
</dbReference>
<keyword evidence="2" id="KW-1185">Reference proteome</keyword>
<dbReference type="AlphaFoldDB" id="U4KQ51"/>
<dbReference type="STRING" id="61635.BN85315000"/>
<dbReference type="Proteomes" id="UP000032737">
    <property type="component" value="Chromosome"/>
</dbReference>
<evidence type="ECO:0000313" key="2">
    <source>
        <dbReference type="Proteomes" id="UP000032737"/>
    </source>
</evidence>
<evidence type="ECO:0008006" key="3">
    <source>
        <dbReference type="Google" id="ProtNLM"/>
    </source>
</evidence>
<proteinExistence type="predicted"/>
<protein>
    <recommendedName>
        <fullName evidence="3">Lipoprotein</fullName>
    </recommendedName>
</protein>
<dbReference type="HOGENOM" id="CLU_1084261_0_0_14"/>
<accession>U4KQ51</accession>
<name>U4KQ51_9MOLU</name>
<dbReference type="KEGG" id="abra:BN85315000"/>